<dbReference type="PANTHER" id="PTHR30437:SF5">
    <property type="entry name" value="REGULATOR OF NUCLEOSIDE DIPHOSPHATE KINASE"/>
    <property type="match status" value="1"/>
</dbReference>
<proteinExistence type="predicted"/>
<dbReference type="SUPFAM" id="SSF54534">
    <property type="entry name" value="FKBP-like"/>
    <property type="match status" value="1"/>
</dbReference>
<dbReference type="GO" id="GO:0003677">
    <property type="term" value="F:DNA binding"/>
    <property type="evidence" value="ECO:0007669"/>
    <property type="project" value="InterPro"/>
</dbReference>
<reference evidence="3" key="1">
    <citation type="submission" date="2017-11" db="EMBL/GenBank/DDBJ databases">
        <title>The complete genome sequence of Sphingopyxis pomeranensis sp. nov. strain WS5A3p.</title>
        <authorList>
            <person name="Kaminski M.A."/>
        </authorList>
    </citation>
    <scope>NUCLEOTIDE SEQUENCE [LARGE SCALE GENOMIC DNA]</scope>
    <source>
        <strain evidence="3">WS5A3p</strain>
    </source>
</reference>
<dbReference type="RefSeq" id="WP_106000436.1">
    <property type="nucleotide sequence ID" value="NZ_CM009578.1"/>
</dbReference>
<dbReference type="Proteomes" id="UP000238954">
    <property type="component" value="Chromosome"/>
</dbReference>
<dbReference type="GO" id="GO:0003746">
    <property type="term" value="F:translation elongation factor activity"/>
    <property type="evidence" value="ECO:0007669"/>
    <property type="project" value="UniProtKB-KW"/>
</dbReference>
<dbReference type="AlphaFoldDB" id="A0A2S8B422"/>
<name>A0A2S8B422_9SPHN</name>
<keyword evidence="2" id="KW-0648">Protein biosynthesis</keyword>
<organism evidence="2 3">
    <name type="scientific">Sphingopyxis lindanitolerans</name>
    <dbReference type="NCBI Taxonomy" id="2054227"/>
    <lineage>
        <taxon>Bacteria</taxon>
        <taxon>Pseudomonadati</taxon>
        <taxon>Pseudomonadota</taxon>
        <taxon>Alphaproteobacteria</taxon>
        <taxon>Sphingomonadales</taxon>
        <taxon>Sphingomonadaceae</taxon>
        <taxon>Sphingopyxis</taxon>
    </lineage>
</organism>
<dbReference type="GO" id="GO:0032784">
    <property type="term" value="P:regulation of DNA-templated transcription elongation"/>
    <property type="evidence" value="ECO:0007669"/>
    <property type="project" value="InterPro"/>
</dbReference>
<evidence type="ECO:0000313" key="3">
    <source>
        <dbReference type="Proteomes" id="UP000238954"/>
    </source>
</evidence>
<keyword evidence="3" id="KW-1185">Reference proteome</keyword>
<dbReference type="GO" id="GO:0006354">
    <property type="term" value="P:DNA-templated transcription elongation"/>
    <property type="evidence" value="ECO:0007669"/>
    <property type="project" value="TreeGrafter"/>
</dbReference>
<dbReference type="Gene3D" id="3.10.50.30">
    <property type="entry name" value="Transcription elongation factor, GreA/GreB, C-terminal domain"/>
    <property type="match status" value="1"/>
</dbReference>
<evidence type="ECO:0000259" key="1">
    <source>
        <dbReference type="Pfam" id="PF01272"/>
    </source>
</evidence>
<dbReference type="InterPro" id="IPR001437">
    <property type="entry name" value="Tscrpt_elong_fac_GreA/B_C"/>
</dbReference>
<dbReference type="OrthoDB" id="192847at2"/>
<evidence type="ECO:0000313" key="2">
    <source>
        <dbReference type="EMBL" id="PQM27066.1"/>
    </source>
</evidence>
<dbReference type="InterPro" id="IPR023459">
    <property type="entry name" value="Tscrpt_elong_fac_GreA/B_fam"/>
</dbReference>
<accession>A0A2S8B422</accession>
<feature type="domain" description="Transcription elongation factor GreA/GreB C-terminal" evidence="1">
    <location>
        <begin position="57"/>
        <end position="131"/>
    </location>
</feature>
<dbReference type="Pfam" id="PF01272">
    <property type="entry name" value="GreA_GreB"/>
    <property type="match status" value="1"/>
</dbReference>
<dbReference type="InterPro" id="IPR036953">
    <property type="entry name" value="GreA/GreB_C_sf"/>
</dbReference>
<gene>
    <name evidence="2" type="ORF">CVO77_19110</name>
</gene>
<dbReference type="PANTHER" id="PTHR30437">
    <property type="entry name" value="TRANSCRIPTION ELONGATION FACTOR GREA"/>
    <property type="match status" value="1"/>
</dbReference>
<protein>
    <submittedName>
        <fullName evidence="2">Transcription elongation factor GreAB</fullName>
    </submittedName>
</protein>
<dbReference type="EMBL" id="PHFW01000003">
    <property type="protein sequence ID" value="PQM27066.1"/>
    <property type="molecule type" value="Genomic_DNA"/>
</dbReference>
<comment type="caution">
    <text evidence="2">The sequence shown here is derived from an EMBL/GenBank/DDBJ whole genome shotgun (WGS) entry which is preliminary data.</text>
</comment>
<dbReference type="PIRSF" id="PIRSF006092">
    <property type="entry name" value="GreA_GreB"/>
    <property type="match status" value="1"/>
</dbReference>
<sequence>MTTPRKPRRRPSIHMIDSEADALADLAVSVEKRMPQVSALLTDEISRATVHSAKDMPRDVVTMSSQVEFIDEANGEARTIQLVYPHEADIAAGRVSILTPVGAGLIGLRQGQSIRWPDRDGHERALSVVGVIQPAAATN</sequence>
<dbReference type="GO" id="GO:0070063">
    <property type="term" value="F:RNA polymerase binding"/>
    <property type="evidence" value="ECO:0007669"/>
    <property type="project" value="InterPro"/>
</dbReference>
<dbReference type="NCBIfam" id="NF004396">
    <property type="entry name" value="PRK05753.1"/>
    <property type="match status" value="1"/>
</dbReference>
<keyword evidence="2" id="KW-0251">Elongation factor</keyword>